<keyword evidence="9" id="KW-1185">Reference proteome</keyword>
<dbReference type="Gene3D" id="3.30.420.10">
    <property type="entry name" value="Ribonuclease H-like superfamily/Ribonuclease H"/>
    <property type="match status" value="1"/>
</dbReference>
<evidence type="ECO:0000256" key="5">
    <source>
        <dbReference type="ARBA" id="ARBA00023187"/>
    </source>
</evidence>
<gene>
    <name evidence="8" type="ORF">LSAA_7901</name>
</gene>
<feature type="region of interest" description="Disordered" evidence="6">
    <location>
        <begin position="388"/>
        <end position="412"/>
    </location>
</feature>
<dbReference type="SMART" id="SM00360">
    <property type="entry name" value="RRM"/>
    <property type="match status" value="2"/>
</dbReference>
<keyword evidence="4" id="KW-0694">RNA-binding</keyword>
<feature type="compositionally biased region" description="Low complexity" evidence="6">
    <location>
        <begin position="391"/>
        <end position="412"/>
    </location>
</feature>
<dbReference type="InterPro" id="IPR050666">
    <property type="entry name" value="ESRP"/>
</dbReference>
<name>A0A7R8H5J8_LEPSM</name>
<dbReference type="PANTHER" id="PTHR13976">
    <property type="entry name" value="HETEROGENEOUS NUCLEAR RIBONUCLEOPROTEIN-RELATED"/>
    <property type="match status" value="1"/>
</dbReference>
<dbReference type="OrthoDB" id="431068at2759"/>
<dbReference type="GO" id="GO:0006397">
    <property type="term" value="P:mRNA processing"/>
    <property type="evidence" value="ECO:0007669"/>
    <property type="project" value="UniProtKB-KW"/>
</dbReference>
<reference evidence="8" key="1">
    <citation type="submission" date="2021-02" db="EMBL/GenBank/DDBJ databases">
        <authorList>
            <person name="Bekaert M."/>
        </authorList>
    </citation>
    <scope>NUCLEOTIDE SEQUENCE</scope>
    <source>
        <strain evidence="8">IoA-00</strain>
    </source>
</reference>
<evidence type="ECO:0000256" key="1">
    <source>
        <dbReference type="ARBA" id="ARBA00008866"/>
    </source>
</evidence>
<proteinExistence type="inferred from homology"/>
<evidence type="ECO:0000256" key="6">
    <source>
        <dbReference type="SAM" id="MobiDB-lite"/>
    </source>
</evidence>
<keyword evidence="5" id="KW-0508">mRNA splicing</keyword>
<organism evidence="8 9">
    <name type="scientific">Lepeophtheirus salmonis</name>
    <name type="common">Salmon louse</name>
    <name type="synonym">Caligus salmonis</name>
    <dbReference type="NCBI Taxonomy" id="72036"/>
    <lineage>
        <taxon>Eukaryota</taxon>
        <taxon>Metazoa</taxon>
        <taxon>Ecdysozoa</taxon>
        <taxon>Arthropoda</taxon>
        <taxon>Crustacea</taxon>
        <taxon>Multicrustacea</taxon>
        <taxon>Hexanauplia</taxon>
        <taxon>Copepoda</taxon>
        <taxon>Siphonostomatoida</taxon>
        <taxon>Caligidae</taxon>
        <taxon>Lepeophtheirus</taxon>
    </lineage>
</organism>
<feature type="region of interest" description="Disordered" evidence="6">
    <location>
        <begin position="667"/>
        <end position="687"/>
    </location>
</feature>
<comment type="similarity">
    <text evidence="1">Belongs to the ESRP family.</text>
</comment>
<dbReference type="InterPro" id="IPR036397">
    <property type="entry name" value="RNaseH_sf"/>
</dbReference>
<dbReference type="InterPro" id="IPR012677">
    <property type="entry name" value="Nucleotide-bd_a/b_plait_sf"/>
</dbReference>
<dbReference type="Proteomes" id="UP000675881">
    <property type="component" value="Chromosome 3"/>
</dbReference>
<evidence type="ECO:0000259" key="7">
    <source>
        <dbReference type="SMART" id="SM00360"/>
    </source>
</evidence>
<dbReference type="InterPro" id="IPR000504">
    <property type="entry name" value="RRM_dom"/>
</dbReference>
<dbReference type="EMBL" id="HG994582">
    <property type="protein sequence ID" value="CAF2881720.1"/>
    <property type="molecule type" value="Genomic_DNA"/>
</dbReference>
<accession>A0A7R8H5J8</accession>
<feature type="compositionally biased region" description="Pro residues" evidence="6">
    <location>
        <begin position="678"/>
        <end position="687"/>
    </location>
</feature>
<keyword evidence="3" id="KW-0677">Repeat</keyword>
<dbReference type="AlphaFoldDB" id="A0A7R8H5J8"/>
<sequence>MEATWHGAYLFRPTGTVSGSRPYPLHQYFVKPDGIDTNENLLSDIINNCYSSISHEKVIEGNILKDAIHKFDKEVASKLEGKFTLLTDGQLPIRQCIFPEAWRKNIILPEYMYRFHDLRKEFSSMYPNVIVNSIEDMINHLGLKLNEAQDVGVREVYDMRNIIIRLLQQGHKFHEPEVVQSQLEQGIISKHDEINPNCSVRARGLPWQASDQDIADFFIGLNIAKGGVALCLSSQGRRNGEALLLFETEDHRDMALKRHKHHLGSRYIEVYKASGDDFLNVAGGSNAEAQEFLSRGGQVIIRMRGLPYDATSIQVGMSQVMFFEQENGILFVRKHDGKATGDAFVLFKSENDAQKALQKHKEVIGSRYIELFFFRSTTAEVQQVLNRSAENKSNNSNNSKSNTPAPLLQGQQMPLLPGNGQLSVLPQQLITSGTKRDCIRLRGLPYEAQVEAILEFLEEHGKCIVYQGIHMVYNSQHPSHLGLLQTGINSSGINLPFASQIGMDSPALINSLHVAPQPNPLLFPNTAELQNYQSAQLPWNPQQLIHPLYLPQHQPPQQPTQHSLNNSAALQANLAPLRLGLQQQILPHPHLNPNVVPRFPIFSFNPQLMPAPQQNMALPHPSVSSCGKRSFHQAFNSPSVPSTASNKRNNVSFPSITANATMYANPIGDSGSRLSNPNIPPQPQFNQ</sequence>
<feature type="domain" description="RRM" evidence="7">
    <location>
        <begin position="300"/>
        <end position="372"/>
    </location>
</feature>
<dbReference type="SUPFAM" id="SSF54928">
    <property type="entry name" value="RNA-binding domain, RBD"/>
    <property type="match status" value="2"/>
</dbReference>
<dbReference type="FunFam" id="3.30.70.330:FF:000041">
    <property type="entry name" value="Epithelial splicing regulatory protein 1"/>
    <property type="match status" value="1"/>
</dbReference>
<feature type="domain" description="RRM" evidence="7">
    <location>
        <begin position="199"/>
        <end position="271"/>
    </location>
</feature>
<dbReference type="GO" id="GO:0003723">
    <property type="term" value="F:RNA binding"/>
    <property type="evidence" value="ECO:0007669"/>
    <property type="project" value="UniProtKB-KW"/>
</dbReference>
<keyword evidence="2" id="KW-0507">mRNA processing</keyword>
<protein>
    <submittedName>
        <fullName evidence="8">ESRP1_2</fullName>
    </submittedName>
</protein>
<dbReference type="Pfam" id="PF00076">
    <property type="entry name" value="RRM_1"/>
    <property type="match status" value="1"/>
</dbReference>
<dbReference type="Gene3D" id="3.30.70.330">
    <property type="match status" value="3"/>
</dbReference>
<evidence type="ECO:0000313" key="8">
    <source>
        <dbReference type="EMBL" id="CAF2881720.1"/>
    </source>
</evidence>
<evidence type="ECO:0000256" key="2">
    <source>
        <dbReference type="ARBA" id="ARBA00022664"/>
    </source>
</evidence>
<evidence type="ECO:0000256" key="4">
    <source>
        <dbReference type="ARBA" id="ARBA00022884"/>
    </source>
</evidence>
<evidence type="ECO:0000313" key="9">
    <source>
        <dbReference type="Proteomes" id="UP000675881"/>
    </source>
</evidence>
<dbReference type="GO" id="GO:0008380">
    <property type="term" value="P:RNA splicing"/>
    <property type="evidence" value="ECO:0007669"/>
    <property type="project" value="UniProtKB-KW"/>
</dbReference>
<evidence type="ECO:0000256" key="3">
    <source>
        <dbReference type="ARBA" id="ARBA00022737"/>
    </source>
</evidence>
<dbReference type="InterPro" id="IPR035979">
    <property type="entry name" value="RBD_domain_sf"/>
</dbReference>